<organism evidence="1 2">
    <name type="scientific">Circinella minor</name>
    <dbReference type="NCBI Taxonomy" id="1195481"/>
    <lineage>
        <taxon>Eukaryota</taxon>
        <taxon>Fungi</taxon>
        <taxon>Fungi incertae sedis</taxon>
        <taxon>Mucoromycota</taxon>
        <taxon>Mucoromycotina</taxon>
        <taxon>Mucoromycetes</taxon>
        <taxon>Mucorales</taxon>
        <taxon>Lichtheimiaceae</taxon>
        <taxon>Circinella</taxon>
    </lineage>
</organism>
<accession>A0A8H7SAR1</accession>
<name>A0A8H7SAR1_9FUNG</name>
<comment type="caution">
    <text evidence="1">The sequence shown here is derived from an EMBL/GenBank/DDBJ whole genome shotgun (WGS) entry which is preliminary data.</text>
</comment>
<gene>
    <name evidence="1" type="ORF">INT45_006600</name>
</gene>
<dbReference type="EMBL" id="JAEPRB010000022">
    <property type="protein sequence ID" value="KAG2225904.1"/>
    <property type="molecule type" value="Genomic_DNA"/>
</dbReference>
<proteinExistence type="predicted"/>
<dbReference type="Proteomes" id="UP000646827">
    <property type="component" value="Unassembled WGS sequence"/>
</dbReference>
<reference evidence="1 2" key="1">
    <citation type="submission" date="2020-12" db="EMBL/GenBank/DDBJ databases">
        <title>Metabolic potential, ecology and presence of endohyphal bacteria is reflected in genomic diversity of Mucoromycotina.</title>
        <authorList>
            <person name="Muszewska A."/>
            <person name="Okrasinska A."/>
            <person name="Steczkiewicz K."/>
            <person name="Drgas O."/>
            <person name="Orlowska M."/>
            <person name="Perlinska-Lenart U."/>
            <person name="Aleksandrzak-Piekarczyk T."/>
            <person name="Szatraj K."/>
            <person name="Zielenkiewicz U."/>
            <person name="Pilsyk S."/>
            <person name="Malc E."/>
            <person name="Mieczkowski P."/>
            <person name="Kruszewska J.S."/>
            <person name="Biernat P."/>
            <person name="Pawlowska J."/>
        </authorList>
    </citation>
    <scope>NUCLEOTIDE SEQUENCE [LARGE SCALE GENOMIC DNA]</scope>
    <source>
        <strain evidence="1 2">CBS 142.35</strain>
    </source>
</reference>
<dbReference type="AlphaFoldDB" id="A0A8H7SAR1"/>
<sequence>MDRILPDHYSSDQEFVIEMIRYNDALWSHGIYVVVDYQWVGFDLEVVQKPGVCKKWGRKHSIVGVNVEEESPFVKDVVVVVAVGVVETTTDATAMALSTALPRDVVEG</sequence>
<protein>
    <submittedName>
        <fullName evidence="1">Uncharacterized protein</fullName>
    </submittedName>
</protein>
<keyword evidence="2" id="KW-1185">Reference proteome</keyword>
<evidence type="ECO:0000313" key="2">
    <source>
        <dbReference type="Proteomes" id="UP000646827"/>
    </source>
</evidence>
<evidence type="ECO:0000313" key="1">
    <source>
        <dbReference type="EMBL" id="KAG2225904.1"/>
    </source>
</evidence>